<evidence type="ECO:0000256" key="4">
    <source>
        <dbReference type="ARBA" id="ARBA00023136"/>
    </source>
</evidence>
<feature type="transmembrane region" description="Helical" evidence="5">
    <location>
        <begin position="162"/>
        <end position="182"/>
    </location>
</feature>
<evidence type="ECO:0000313" key="7">
    <source>
        <dbReference type="EMBL" id="KAK0414144.1"/>
    </source>
</evidence>
<dbReference type="InterPro" id="IPR019430">
    <property type="entry name" value="7TM_GPCR_serpentine_rcpt_Srx"/>
</dbReference>
<comment type="subcellular location">
    <subcellularLocation>
        <location evidence="1">Membrane</location>
    </subcellularLocation>
</comment>
<dbReference type="PANTHER" id="PTHR23017:SF3">
    <property type="entry name" value="G-PROTEIN COUPLED RECEPTORS FAMILY 1 PROFILE DOMAIN-CONTAINING PROTEIN"/>
    <property type="match status" value="1"/>
</dbReference>
<dbReference type="InterPro" id="IPR017452">
    <property type="entry name" value="GPCR_Rhodpsn_7TM"/>
</dbReference>
<organism evidence="7 8">
    <name type="scientific">Steinernema hermaphroditum</name>
    <dbReference type="NCBI Taxonomy" id="289476"/>
    <lineage>
        <taxon>Eukaryota</taxon>
        <taxon>Metazoa</taxon>
        <taxon>Ecdysozoa</taxon>
        <taxon>Nematoda</taxon>
        <taxon>Chromadorea</taxon>
        <taxon>Rhabditida</taxon>
        <taxon>Tylenchina</taxon>
        <taxon>Panagrolaimomorpha</taxon>
        <taxon>Strongyloidoidea</taxon>
        <taxon>Steinernematidae</taxon>
        <taxon>Steinernema</taxon>
    </lineage>
</organism>
<dbReference type="Pfam" id="PF10328">
    <property type="entry name" value="7TM_GPCR_Srx"/>
    <property type="match status" value="1"/>
</dbReference>
<dbReference type="Proteomes" id="UP001175271">
    <property type="component" value="Unassembled WGS sequence"/>
</dbReference>
<feature type="domain" description="G-protein coupled receptors family 1 profile" evidence="6">
    <location>
        <begin position="137"/>
        <end position="307"/>
    </location>
</feature>
<feature type="transmembrane region" description="Helical" evidence="5">
    <location>
        <begin position="258"/>
        <end position="280"/>
    </location>
</feature>
<evidence type="ECO:0000256" key="2">
    <source>
        <dbReference type="ARBA" id="ARBA00022692"/>
    </source>
</evidence>
<dbReference type="CDD" id="cd00637">
    <property type="entry name" value="7tm_classA_rhodopsin-like"/>
    <property type="match status" value="1"/>
</dbReference>
<proteinExistence type="predicted"/>
<protein>
    <recommendedName>
        <fullName evidence="6">G-protein coupled receptors family 1 profile domain-containing protein</fullName>
    </recommendedName>
</protein>
<keyword evidence="8" id="KW-1185">Reference proteome</keyword>
<sequence length="341" mass="38417">MHKGPPINEFSLAQFVISIRDALLEQIRERDLHSIYLLMFLHVHNTIAGVLLEVSGFLGLLINGFILYKIVVGRIFGRSFGRIWISRAAAHCLESVMFIVFIGPVTLIDPIIFDTLLAQRILHSIVLFKAPVWISNLLIAVDRAVMVSLPFKYKIYFSHKRTLCLIIWSWIFAIGVAIPNVIDPCQQTPLNSSVSFYADRPDCSLAIHLFAIVVPMALFVGTAIADAVALYKLYTLPCTRKELDRGVYSPNRAKELRLCYMILTEVVVLGLLTLFIKLGFLFENHLLNFLSTTFLWAMASAVDGAIVLIFNTEMRTLRANQQHKVETISSLQSKNHVPSSI</sequence>
<evidence type="ECO:0000256" key="1">
    <source>
        <dbReference type="ARBA" id="ARBA00004370"/>
    </source>
</evidence>
<accession>A0AA39I0G0</accession>
<evidence type="ECO:0000256" key="3">
    <source>
        <dbReference type="ARBA" id="ARBA00022989"/>
    </source>
</evidence>
<dbReference type="PROSITE" id="PS50262">
    <property type="entry name" value="G_PROTEIN_RECEP_F1_2"/>
    <property type="match status" value="1"/>
</dbReference>
<reference evidence="7" key="1">
    <citation type="submission" date="2023-06" db="EMBL/GenBank/DDBJ databases">
        <title>Genomic analysis of the entomopathogenic nematode Steinernema hermaphroditum.</title>
        <authorList>
            <person name="Schwarz E.M."/>
            <person name="Heppert J.K."/>
            <person name="Baniya A."/>
            <person name="Schwartz H.T."/>
            <person name="Tan C.-H."/>
            <person name="Antoshechkin I."/>
            <person name="Sternberg P.W."/>
            <person name="Goodrich-Blair H."/>
            <person name="Dillman A.R."/>
        </authorList>
    </citation>
    <scope>NUCLEOTIDE SEQUENCE</scope>
    <source>
        <strain evidence="7">PS9179</strain>
        <tissue evidence="7">Whole animal</tissue>
    </source>
</reference>
<comment type="caution">
    <text evidence="7">The sequence shown here is derived from an EMBL/GenBank/DDBJ whole genome shotgun (WGS) entry which is preliminary data.</text>
</comment>
<feature type="transmembrane region" description="Helical" evidence="5">
    <location>
        <begin position="205"/>
        <end position="231"/>
    </location>
</feature>
<keyword evidence="2 5" id="KW-0812">Transmembrane</keyword>
<evidence type="ECO:0000259" key="6">
    <source>
        <dbReference type="PROSITE" id="PS50262"/>
    </source>
</evidence>
<gene>
    <name evidence="7" type="ORF">QR680_007167</name>
</gene>
<dbReference type="AlphaFoldDB" id="A0AA39I0G0"/>
<keyword evidence="3 5" id="KW-1133">Transmembrane helix</keyword>
<keyword evidence="4 5" id="KW-0472">Membrane</keyword>
<feature type="transmembrane region" description="Helical" evidence="5">
    <location>
        <begin position="88"/>
        <end position="108"/>
    </location>
</feature>
<dbReference type="PANTHER" id="PTHR23017">
    <property type="entry name" value="SERPENTINE RECEPTOR, CLASS X"/>
    <property type="match status" value="1"/>
</dbReference>
<evidence type="ECO:0000313" key="8">
    <source>
        <dbReference type="Proteomes" id="UP001175271"/>
    </source>
</evidence>
<feature type="transmembrane region" description="Helical" evidence="5">
    <location>
        <begin position="120"/>
        <end position="141"/>
    </location>
</feature>
<feature type="transmembrane region" description="Helical" evidence="5">
    <location>
        <begin position="286"/>
        <end position="310"/>
    </location>
</feature>
<dbReference type="Gene3D" id="1.20.1070.10">
    <property type="entry name" value="Rhodopsin 7-helix transmembrane proteins"/>
    <property type="match status" value="1"/>
</dbReference>
<evidence type="ECO:0000256" key="5">
    <source>
        <dbReference type="SAM" id="Phobius"/>
    </source>
</evidence>
<dbReference type="SUPFAM" id="SSF81321">
    <property type="entry name" value="Family A G protein-coupled receptor-like"/>
    <property type="match status" value="1"/>
</dbReference>
<dbReference type="GO" id="GO:0016020">
    <property type="term" value="C:membrane"/>
    <property type="evidence" value="ECO:0007669"/>
    <property type="project" value="UniProtKB-SubCell"/>
</dbReference>
<name>A0AA39I0G0_9BILA</name>
<dbReference type="EMBL" id="JAUCMV010000003">
    <property type="protein sequence ID" value="KAK0414144.1"/>
    <property type="molecule type" value="Genomic_DNA"/>
</dbReference>